<proteinExistence type="predicted"/>
<protein>
    <submittedName>
        <fullName evidence="3">Uncharacterized protein</fullName>
    </submittedName>
</protein>
<organism evidence="3 4">
    <name type="scientific">Venturia inaequalis</name>
    <name type="common">Apple scab fungus</name>
    <dbReference type="NCBI Taxonomy" id="5025"/>
    <lineage>
        <taxon>Eukaryota</taxon>
        <taxon>Fungi</taxon>
        <taxon>Dikarya</taxon>
        <taxon>Ascomycota</taxon>
        <taxon>Pezizomycotina</taxon>
        <taxon>Dothideomycetes</taxon>
        <taxon>Pleosporomycetidae</taxon>
        <taxon>Venturiales</taxon>
        <taxon>Venturiaceae</taxon>
        <taxon>Venturia</taxon>
    </lineage>
</organism>
<gene>
    <name evidence="2" type="ORF">BLS_001890</name>
    <name evidence="3" type="ORF">EG327_010580</name>
</gene>
<reference evidence="3 4" key="1">
    <citation type="submission" date="2019-07" db="EMBL/GenBank/DDBJ databases">
        <title>Venturia inaequalis Genome Resource.</title>
        <authorList>
            <person name="Lichtner F.J."/>
        </authorList>
    </citation>
    <scope>NUCLEOTIDE SEQUENCE [LARGE SCALE GENOMIC DNA]</scope>
    <source>
        <strain evidence="2">Bline_iso_100314</strain>
        <strain evidence="3 4">DMI_063113</strain>
    </source>
</reference>
<feature type="signal peptide" evidence="1">
    <location>
        <begin position="1"/>
        <end position="19"/>
    </location>
</feature>
<sequence>MFQSTRILALLAFTTSTLSSPNDLEKRYSCLPSVPAADCTAKATFFNACVAKNEVPVATCYNDSINVTAANPNGVPNTTTPPLEKRYSCLPTVPIDDCTAKATYFAQCTAANLVPVATCYTQSLNITASANKPVNPAPPVPTTAPNLNQRYECAADVTADECLRRKQRFDNCVANGGVVSDCYANSMLSTLSRK</sequence>
<dbReference type="Proteomes" id="UP000490939">
    <property type="component" value="Unassembled WGS sequence"/>
</dbReference>
<keyword evidence="4" id="KW-1185">Reference proteome</keyword>
<name>A0A8H3UHD0_VENIN</name>
<feature type="chain" id="PRO_5044690588" evidence="1">
    <location>
        <begin position="20"/>
        <end position="194"/>
    </location>
</feature>
<dbReference type="EMBL" id="WNWQ01001477">
    <property type="protein sequence ID" value="KAE9961508.1"/>
    <property type="molecule type" value="Genomic_DNA"/>
</dbReference>
<keyword evidence="1" id="KW-0732">Signal</keyword>
<evidence type="ECO:0000313" key="2">
    <source>
        <dbReference type="EMBL" id="KAE9961508.1"/>
    </source>
</evidence>
<evidence type="ECO:0000256" key="1">
    <source>
        <dbReference type="SAM" id="SignalP"/>
    </source>
</evidence>
<evidence type="ECO:0000313" key="4">
    <source>
        <dbReference type="Proteomes" id="UP000490939"/>
    </source>
</evidence>
<comment type="caution">
    <text evidence="3">The sequence shown here is derived from an EMBL/GenBank/DDBJ whole genome shotgun (WGS) entry which is preliminary data.</text>
</comment>
<dbReference type="AlphaFoldDB" id="A0A8H3UHD0"/>
<dbReference type="EMBL" id="WNWR01000769">
    <property type="protein sequence ID" value="KAE9969532.1"/>
    <property type="molecule type" value="Genomic_DNA"/>
</dbReference>
<accession>A0A8H3UHD0</accession>
<dbReference type="Proteomes" id="UP000433883">
    <property type="component" value="Unassembled WGS sequence"/>
</dbReference>
<evidence type="ECO:0000313" key="3">
    <source>
        <dbReference type="EMBL" id="KAE9969532.1"/>
    </source>
</evidence>
<dbReference type="OrthoDB" id="3942946at2759"/>